<evidence type="ECO:0000313" key="1">
    <source>
        <dbReference type="EMBL" id="SLM95906.1"/>
    </source>
</evidence>
<dbReference type="EMBL" id="FWFF01000007">
    <property type="protein sequence ID" value="SLM95906.1"/>
    <property type="molecule type" value="Genomic_DNA"/>
</dbReference>
<proteinExistence type="predicted"/>
<sequence>MLSSIVGCDDPSVDAQRCAHQTFCARTTCSVGPDPRRSRR</sequence>
<organism evidence="1 2">
    <name type="scientific">Brevibacterium yomogidense</name>
    <dbReference type="NCBI Taxonomy" id="946573"/>
    <lineage>
        <taxon>Bacteria</taxon>
        <taxon>Bacillati</taxon>
        <taxon>Actinomycetota</taxon>
        <taxon>Actinomycetes</taxon>
        <taxon>Micrococcales</taxon>
        <taxon>Brevibacteriaceae</taxon>
        <taxon>Brevibacterium</taxon>
    </lineage>
</organism>
<evidence type="ECO:0000313" key="2">
    <source>
        <dbReference type="Proteomes" id="UP000196581"/>
    </source>
</evidence>
<reference evidence="2" key="1">
    <citation type="submission" date="2017-02" db="EMBL/GenBank/DDBJ databases">
        <authorList>
            <person name="Dridi B."/>
        </authorList>
    </citation>
    <scope>NUCLEOTIDE SEQUENCE [LARGE SCALE GENOMIC DNA]</scope>
    <source>
        <strain evidence="2">B Co 03.10</strain>
    </source>
</reference>
<dbReference type="Proteomes" id="UP000196581">
    <property type="component" value="Unassembled WGS sequence"/>
</dbReference>
<accession>A0A1X6X9Q6</accession>
<keyword evidence="2" id="KW-1185">Reference proteome</keyword>
<gene>
    <name evidence="1" type="ORF">FM105_05175</name>
</gene>
<protein>
    <submittedName>
        <fullName evidence="1">Uncharacterized protein</fullName>
    </submittedName>
</protein>
<dbReference type="AlphaFoldDB" id="A0A1X6X9Q6"/>
<name>A0A1X6X9Q6_9MICO</name>